<sequence>MHNRPKTLKDVAQAASDNNGGAGGRQLGRIAEKAGLTIAYTTIDKILAGTYTSRPGKKTLEALAQLAGLPLAVVYEAAQMELPQARLADQLPPDVDSLTPEQRRIVIDLARLFVKQNRELAKFEVAVKNTYEYDEDTQANQRLAAREQDPMIGHDQLPEDT</sequence>
<reference evidence="3" key="1">
    <citation type="journal article" date="2019" name="Int. J. Syst. Evol. Microbiol.">
        <title>The Global Catalogue of Microorganisms (GCM) 10K type strain sequencing project: providing services to taxonomists for standard genome sequencing and annotation.</title>
        <authorList>
            <consortium name="The Broad Institute Genomics Platform"/>
            <consortium name="The Broad Institute Genome Sequencing Center for Infectious Disease"/>
            <person name="Wu L."/>
            <person name="Ma J."/>
        </authorList>
    </citation>
    <scope>NUCLEOTIDE SEQUENCE [LARGE SCALE GENOMIC DNA]</scope>
    <source>
        <strain evidence="3">CGMCC 1.1927</strain>
    </source>
</reference>
<dbReference type="RefSeq" id="WP_188808674.1">
    <property type="nucleotide sequence ID" value="NZ_BAAAWV010000001.1"/>
</dbReference>
<feature type="region of interest" description="Disordered" evidence="1">
    <location>
        <begin position="1"/>
        <end position="26"/>
    </location>
</feature>
<proteinExistence type="predicted"/>
<evidence type="ECO:0000313" key="3">
    <source>
        <dbReference type="Proteomes" id="UP000596938"/>
    </source>
</evidence>
<evidence type="ECO:0000313" key="2">
    <source>
        <dbReference type="EMBL" id="GGG83935.1"/>
    </source>
</evidence>
<gene>
    <name evidence="2" type="ORF">GCM10011577_01760</name>
</gene>
<dbReference type="Proteomes" id="UP000596938">
    <property type="component" value="Unassembled WGS sequence"/>
</dbReference>
<keyword evidence="3" id="KW-1185">Reference proteome</keyword>
<protein>
    <recommendedName>
        <fullName evidence="4">HTH cro/C1-type domain-containing protein</fullName>
    </recommendedName>
</protein>
<accession>A0ABQ1XBX2</accession>
<name>A0ABQ1XBX2_9MICC</name>
<evidence type="ECO:0008006" key="4">
    <source>
        <dbReference type="Google" id="ProtNLM"/>
    </source>
</evidence>
<feature type="region of interest" description="Disordered" evidence="1">
    <location>
        <begin position="136"/>
        <end position="161"/>
    </location>
</feature>
<evidence type="ECO:0000256" key="1">
    <source>
        <dbReference type="SAM" id="MobiDB-lite"/>
    </source>
</evidence>
<organism evidence="2 3">
    <name type="scientific">Pseudarthrobacter polychromogenes</name>
    <dbReference type="NCBI Taxonomy" id="1676"/>
    <lineage>
        <taxon>Bacteria</taxon>
        <taxon>Bacillati</taxon>
        <taxon>Actinomycetota</taxon>
        <taxon>Actinomycetes</taxon>
        <taxon>Micrococcales</taxon>
        <taxon>Micrococcaceae</taxon>
        <taxon>Pseudarthrobacter</taxon>
    </lineage>
</organism>
<comment type="caution">
    <text evidence="2">The sequence shown here is derived from an EMBL/GenBank/DDBJ whole genome shotgun (WGS) entry which is preliminary data.</text>
</comment>
<dbReference type="EMBL" id="BMKU01000001">
    <property type="protein sequence ID" value="GGG83935.1"/>
    <property type="molecule type" value="Genomic_DNA"/>
</dbReference>